<keyword evidence="2" id="KW-1185">Reference proteome</keyword>
<reference evidence="1" key="2">
    <citation type="submission" date="2020-09" db="EMBL/GenBank/DDBJ databases">
        <authorList>
            <person name="Sun Q."/>
            <person name="Ohkuma M."/>
        </authorList>
    </citation>
    <scope>NUCLEOTIDE SEQUENCE</scope>
    <source>
        <strain evidence="1">JCM 12862</strain>
    </source>
</reference>
<dbReference type="Proteomes" id="UP000612329">
    <property type="component" value="Unassembled WGS sequence"/>
</dbReference>
<sequence length="225" mass="25992">MKDSAKGPGSGYIYQFEIPLLELSKLNKQEYVSIEKIDDVAKEDENGTYTLTVQAKHSISASGKTFGNTSEDLWKTIKIWIDKIKLSILSEKNEFKALTNVAFPANSIVRKFNSNSFEENINDITNIRNQQQLKLDEKTKIGKTAPTITKIITLIDYALNHSKELEIIFKKFSYQENYKIEEDFFNSIHLSSVKNVAIKEDIYENFYGWIIQQSKRMWLNQKEAA</sequence>
<name>A0A8J3BKC7_9FLAO</name>
<organism evidence="1 2">
    <name type="scientific">Yeosuana aromativorans</name>
    <dbReference type="NCBI Taxonomy" id="288019"/>
    <lineage>
        <taxon>Bacteria</taxon>
        <taxon>Pseudomonadati</taxon>
        <taxon>Bacteroidota</taxon>
        <taxon>Flavobacteriia</taxon>
        <taxon>Flavobacteriales</taxon>
        <taxon>Flavobacteriaceae</taxon>
        <taxon>Yeosuana</taxon>
    </lineage>
</organism>
<comment type="caution">
    <text evidence="1">The sequence shown here is derived from an EMBL/GenBank/DDBJ whole genome shotgun (WGS) entry which is preliminary data.</text>
</comment>
<dbReference type="EMBL" id="BMNR01000002">
    <property type="protein sequence ID" value="GGK20711.1"/>
    <property type="molecule type" value="Genomic_DNA"/>
</dbReference>
<reference evidence="1" key="1">
    <citation type="journal article" date="2014" name="Int. J. Syst. Evol. Microbiol.">
        <title>Complete genome sequence of Corynebacterium casei LMG S-19264T (=DSM 44701T), isolated from a smear-ripened cheese.</title>
        <authorList>
            <consortium name="US DOE Joint Genome Institute (JGI-PGF)"/>
            <person name="Walter F."/>
            <person name="Albersmeier A."/>
            <person name="Kalinowski J."/>
            <person name="Ruckert C."/>
        </authorList>
    </citation>
    <scope>NUCLEOTIDE SEQUENCE</scope>
    <source>
        <strain evidence="1">JCM 12862</strain>
    </source>
</reference>
<evidence type="ECO:0000313" key="2">
    <source>
        <dbReference type="Proteomes" id="UP000612329"/>
    </source>
</evidence>
<dbReference type="RefSeq" id="WP_188651304.1">
    <property type="nucleotide sequence ID" value="NZ_BMNR01000002.1"/>
</dbReference>
<dbReference type="AlphaFoldDB" id="A0A8J3BKC7"/>
<proteinExistence type="predicted"/>
<evidence type="ECO:0000313" key="1">
    <source>
        <dbReference type="EMBL" id="GGK20711.1"/>
    </source>
</evidence>
<accession>A0A8J3BKC7</accession>
<gene>
    <name evidence="1" type="ORF">GCM10007962_13550</name>
</gene>
<protein>
    <submittedName>
        <fullName evidence="1">Uncharacterized protein</fullName>
    </submittedName>
</protein>